<dbReference type="PATRIC" id="fig|1230452.3.peg.1285"/>
<dbReference type="InterPro" id="IPR050738">
    <property type="entry name" value="Sulfatase"/>
</dbReference>
<dbReference type="RefSeq" id="WP_004062826.1">
    <property type="nucleotide sequence ID" value="NZ_AOLH01000010.1"/>
</dbReference>
<dbReference type="Gene3D" id="3.40.720.10">
    <property type="entry name" value="Alkaline Phosphatase, subunit A"/>
    <property type="match status" value="1"/>
</dbReference>
<evidence type="ECO:0000313" key="4">
    <source>
        <dbReference type="EMBL" id="ELZ75339.1"/>
    </source>
</evidence>
<feature type="domain" description="Sulfatase N-terminal" evidence="3">
    <location>
        <begin position="7"/>
        <end position="344"/>
    </location>
</feature>
<dbReference type="SUPFAM" id="SSF53649">
    <property type="entry name" value="Alkaline phosphatase-like"/>
    <property type="match status" value="1"/>
</dbReference>
<dbReference type="GO" id="GO:0004065">
    <property type="term" value="F:arylsulfatase activity"/>
    <property type="evidence" value="ECO:0007669"/>
    <property type="project" value="TreeGrafter"/>
</dbReference>
<comment type="caution">
    <text evidence="4">The sequence shown here is derived from an EMBL/GenBank/DDBJ whole genome shotgun (WGS) entry which is preliminary data.</text>
</comment>
<evidence type="ECO:0000256" key="1">
    <source>
        <dbReference type="ARBA" id="ARBA00008779"/>
    </source>
</evidence>
<feature type="region of interest" description="Disordered" evidence="2">
    <location>
        <begin position="420"/>
        <end position="470"/>
    </location>
</feature>
<dbReference type="EMBL" id="AOLH01000010">
    <property type="protein sequence ID" value="ELZ75339.1"/>
    <property type="molecule type" value="Genomic_DNA"/>
</dbReference>
<dbReference type="PANTHER" id="PTHR42693">
    <property type="entry name" value="ARYLSULFATASE FAMILY MEMBER"/>
    <property type="match status" value="1"/>
</dbReference>
<protein>
    <submittedName>
        <fullName evidence="4">Sulfatase</fullName>
    </submittedName>
</protein>
<dbReference type="Proteomes" id="UP000011535">
    <property type="component" value="Unassembled WGS sequence"/>
</dbReference>
<proteinExistence type="inferred from homology"/>
<evidence type="ECO:0000259" key="3">
    <source>
        <dbReference type="Pfam" id="PF00884"/>
    </source>
</evidence>
<reference evidence="4 5" key="1">
    <citation type="journal article" date="2014" name="PLoS Genet.">
        <title>Phylogenetically driven sequencing of extremely halophilic archaea reveals strategies for static and dynamic osmo-response.</title>
        <authorList>
            <person name="Becker E.A."/>
            <person name="Seitzer P.M."/>
            <person name="Tritt A."/>
            <person name="Larsen D."/>
            <person name="Krusor M."/>
            <person name="Yao A.I."/>
            <person name="Wu D."/>
            <person name="Madern D."/>
            <person name="Eisen J.A."/>
            <person name="Darling A.E."/>
            <person name="Facciotti M.T."/>
        </authorList>
    </citation>
    <scope>NUCLEOTIDE SEQUENCE [LARGE SCALE GENOMIC DNA]</scope>
    <source>
        <strain evidence="5">DSM 14919 / CCM 7023 / CIP 107410 / JCM 9276 / NCIMB 13854 / Aa 2.2</strain>
    </source>
</reference>
<dbReference type="Pfam" id="PF00884">
    <property type="entry name" value="Sulfatase"/>
    <property type="match status" value="1"/>
</dbReference>
<gene>
    <name evidence="4" type="ORF">C456_06697</name>
</gene>
<evidence type="ECO:0000256" key="2">
    <source>
        <dbReference type="SAM" id="MobiDB-lite"/>
    </source>
</evidence>
<evidence type="ECO:0000313" key="5">
    <source>
        <dbReference type="Proteomes" id="UP000011535"/>
    </source>
</evidence>
<dbReference type="AlphaFoldDB" id="M0GWU7"/>
<feature type="compositionally biased region" description="Basic and acidic residues" evidence="2">
    <location>
        <begin position="428"/>
        <end position="448"/>
    </location>
</feature>
<dbReference type="PANTHER" id="PTHR42693:SF33">
    <property type="entry name" value="ARYLSULFATASE"/>
    <property type="match status" value="1"/>
</dbReference>
<name>M0GWU7_HALL2</name>
<sequence length="470" mass="52919">MKTKPENVVLLVIDSLRADHLSCYGYERQTSPFIDSLAENGLKFEHAYSTAPWTVPAHGSLFTGELPSYHGSHRKSKTFKNSSDQSLAGLLSDEGYTTAGFSANPWLSPEFNFDTGFDHYSYLSPQPPFPNDDVYPENDKANLSSASGLLEIMSWMIDGNPLKRACNGFWKAYMDMGFVKTNDMTEAISDYVDENPESNNFIFANYMDVHDPHIDPVLSVREKRYYQKSSTKAPRTSNRIFPLVGKKVNFQTEPENPERARDLYDQSIREVDAGIEQLFDNISDQLNLDESLIIILGDHGECMGEHRYWGHGTYLHDELIQVPLIIDLPNSVSSESADQDAPVSLLALFDLIRSMSDESCDNESLVDSLGREPLYTECLGPRPNMEGKASETGYRGVIDAGWKLVRDRDTNKLSLEQVTSWPSDMTEDEAREHLQELEQDRWNKKATDVADGEGEISSATESRLSDLGYL</sequence>
<dbReference type="InterPro" id="IPR017850">
    <property type="entry name" value="Alkaline_phosphatase_core_sf"/>
</dbReference>
<comment type="similarity">
    <text evidence="1">Belongs to the sulfatase family.</text>
</comment>
<accession>M0GWU7</accession>
<dbReference type="InterPro" id="IPR000917">
    <property type="entry name" value="Sulfatase_N"/>
</dbReference>
<dbReference type="CDD" id="cd16148">
    <property type="entry name" value="sulfatase_like"/>
    <property type="match status" value="1"/>
</dbReference>
<organism evidence="4 5">
    <name type="scientific">Haloferax lucentense (strain DSM 14919 / JCM 9276 / NCIMB 13854 / Aa 2.2)</name>
    <name type="common">Haloferax alicantei</name>
    <dbReference type="NCBI Taxonomy" id="1230452"/>
    <lineage>
        <taxon>Archaea</taxon>
        <taxon>Methanobacteriati</taxon>
        <taxon>Methanobacteriota</taxon>
        <taxon>Stenosarchaea group</taxon>
        <taxon>Halobacteria</taxon>
        <taxon>Halobacteriales</taxon>
        <taxon>Haloferacaceae</taxon>
        <taxon>Haloferax</taxon>
    </lineage>
</organism>